<feature type="repeat" description="Pumilio" evidence="4">
    <location>
        <begin position="698"/>
        <end position="733"/>
    </location>
</feature>
<dbReference type="GO" id="GO:0006417">
    <property type="term" value="P:regulation of translation"/>
    <property type="evidence" value="ECO:0007669"/>
    <property type="project" value="UniProtKB-KW"/>
</dbReference>
<gene>
    <name evidence="7" type="ORF">SADUNF_Sadunf02G0080300</name>
</gene>
<feature type="domain" description="PUM-HD" evidence="6">
    <location>
        <begin position="442"/>
        <end position="831"/>
    </location>
</feature>
<feature type="compositionally biased region" description="Basic and acidic residues" evidence="5">
    <location>
        <begin position="297"/>
        <end position="310"/>
    </location>
</feature>
<feature type="repeat" description="Pumilio" evidence="4">
    <location>
        <begin position="543"/>
        <end position="582"/>
    </location>
</feature>
<evidence type="ECO:0000313" key="7">
    <source>
        <dbReference type="EMBL" id="KAF9687310.1"/>
    </source>
</evidence>
<dbReference type="PANTHER" id="PTHR12537:SF138">
    <property type="entry name" value="PUMILIO HOMOLOG 7, CHLOROPLASTIC-RELATED"/>
    <property type="match status" value="1"/>
</dbReference>
<evidence type="ECO:0000256" key="4">
    <source>
        <dbReference type="PROSITE-ProRule" id="PRU00317"/>
    </source>
</evidence>
<comment type="caution">
    <text evidence="7">The sequence shown here is derived from an EMBL/GenBank/DDBJ whole genome shotgun (WGS) entry which is preliminary data.</text>
</comment>
<dbReference type="InterPro" id="IPR016024">
    <property type="entry name" value="ARM-type_fold"/>
</dbReference>
<evidence type="ECO:0000256" key="2">
    <source>
        <dbReference type="ARBA" id="ARBA00022845"/>
    </source>
</evidence>
<dbReference type="CDD" id="cd07920">
    <property type="entry name" value="Pumilio"/>
    <property type="match status" value="1"/>
</dbReference>
<dbReference type="OrthoDB" id="668540at2759"/>
<dbReference type="InterPro" id="IPR011989">
    <property type="entry name" value="ARM-like"/>
</dbReference>
<dbReference type="PROSITE" id="PS50303">
    <property type="entry name" value="PUM_HD"/>
    <property type="match status" value="1"/>
</dbReference>
<reference evidence="7 8" key="1">
    <citation type="submission" date="2020-10" db="EMBL/GenBank/DDBJ databases">
        <title>Plant Genome Project.</title>
        <authorList>
            <person name="Zhang R.-G."/>
        </authorList>
    </citation>
    <scope>NUCLEOTIDE SEQUENCE [LARGE SCALE GENOMIC DNA]</scope>
    <source>
        <strain evidence="7">FAFU-HL-1</strain>
        <tissue evidence="7">Leaf</tissue>
    </source>
</reference>
<feature type="repeat" description="Pumilio" evidence="4">
    <location>
        <begin position="507"/>
        <end position="542"/>
    </location>
</feature>
<keyword evidence="2" id="KW-0810">Translation regulation</keyword>
<dbReference type="Proteomes" id="UP000657918">
    <property type="component" value="Unassembled WGS sequence"/>
</dbReference>
<dbReference type="PANTHER" id="PTHR12537">
    <property type="entry name" value="RNA BINDING PROTEIN PUMILIO-RELATED"/>
    <property type="match status" value="1"/>
</dbReference>
<proteinExistence type="predicted"/>
<evidence type="ECO:0000313" key="8">
    <source>
        <dbReference type="Proteomes" id="UP000657918"/>
    </source>
</evidence>
<evidence type="ECO:0000259" key="6">
    <source>
        <dbReference type="PROSITE" id="PS50303"/>
    </source>
</evidence>
<dbReference type="SUPFAM" id="SSF48371">
    <property type="entry name" value="ARM repeat"/>
    <property type="match status" value="1"/>
</dbReference>
<feature type="repeat" description="Pumilio" evidence="4">
    <location>
        <begin position="471"/>
        <end position="506"/>
    </location>
</feature>
<keyword evidence="8" id="KW-1185">Reference proteome</keyword>
<dbReference type="GO" id="GO:0003729">
    <property type="term" value="F:mRNA binding"/>
    <property type="evidence" value="ECO:0007669"/>
    <property type="project" value="TreeGrafter"/>
</dbReference>
<keyword evidence="3" id="KW-0694">RNA-binding</keyword>
<dbReference type="Pfam" id="PF00806">
    <property type="entry name" value="PUF"/>
    <property type="match status" value="8"/>
</dbReference>
<dbReference type="InterPro" id="IPR033712">
    <property type="entry name" value="Pumilio_RNA-bd"/>
</dbReference>
<dbReference type="InterPro" id="IPR033133">
    <property type="entry name" value="PUM-HD"/>
</dbReference>
<feature type="repeat" description="Pumilio" evidence="4">
    <location>
        <begin position="583"/>
        <end position="619"/>
    </location>
</feature>
<dbReference type="EMBL" id="JADGMS010000002">
    <property type="protein sequence ID" value="KAF9687310.1"/>
    <property type="molecule type" value="Genomic_DNA"/>
</dbReference>
<feature type="region of interest" description="Disordered" evidence="5">
    <location>
        <begin position="297"/>
        <end position="322"/>
    </location>
</feature>
<dbReference type="Gene3D" id="1.25.10.10">
    <property type="entry name" value="Leucine-rich Repeat Variant"/>
    <property type="match status" value="1"/>
</dbReference>
<dbReference type="AlphaFoldDB" id="A0A835N6Z0"/>
<name>A0A835N6Z0_9ROSI</name>
<evidence type="ECO:0000256" key="1">
    <source>
        <dbReference type="ARBA" id="ARBA00022737"/>
    </source>
</evidence>
<evidence type="ECO:0000256" key="3">
    <source>
        <dbReference type="ARBA" id="ARBA00022884"/>
    </source>
</evidence>
<dbReference type="PROSITE" id="PS50302">
    <property type="entry name" value="PUM"/>
    <property type="match status" value="6"/>
</dbReference>
<protein>
    <recommendedName>
        <fullName evidence="6">PUM-HD domain-containing protein</fullName>
    </recommendedName>
</protein>
<feature type="repeat" description="Pumilio" evidence="4">
    <location>
        <begin position="734"/>
        <end position="769"/>
    </location>
</feature>
<evidence type="ECO:0000256" key="5">
    <source>
        <dbReference type="SAM" id="MobiDB-lite"/>
    </source>
</evidence>
<accession>A0A835N6Z0</accession>
<keyword evidence="1" id="KW-0677">Repeat</keyword>
<dbReference type="GO" id="GO:0005737">
    <property type="term" value="C:cytoplasm"/>
    <property type="evidence" value="ECO:0007669"/>
    <property type="project" value="TreeGrafter"/>
</dbReference>
<feature type="compositionally biased region" description="Polar residues" evidence="5">
    <location>
        <begin position="311"/>
        <end position="321"/>
    </location>
</feature>
<sequence>MKMKQLEKNCPVVIEIKRMTEKVYFLYCVCVHLMMMMYKQQSEREKKVMEKMRKREEELLNGGGLDGSYLRLLHKKSLFSGSPLSDTSLSLQSSPEFSPSSSFSNGFCSSEDASGSPYVTAPPLSPHLFEEATCHQSPGYLYFNGLSMDDSKSPRNINDLSQDFVRMNIREEQNGGAKMKGFEMDPRGDGFGFGFGDVGVDGSLGVGIVPYHVKRHGSYGGSNNRDFTNGGFDSESFQSSTRGVSLSCNDVMRCSFNGFEKGGFDSAESFVAHNHQSDDLCSGSRWFKNQSDYFLEQSKKQGQRSDEGAHRSQNPFSTTPFINDALVGPQRYKMDSNGGRVIMDSMSHSLLNGHDRLGKSLLLKGRTTSSTRNGVPQSLLSMKGAGDMESLSCEDNFILQGRGLNHAGHREHESLRDYKKNHFNEIAVQNMQGRSIKPDDCSLHEGIREYGRRLGSYSPLPIAPSFTSLNEFRGYVYLLAQDQNGCLFLQKIFEEGTGQDIELIFDEIIDHIVELMLNPFGNYVVQKLLDVCDEKHRLLIVRMVTNEPGMLVRVCLNTYGTRVVQRLIETLTTRQQISSVILALKPGVLDLVKDQNGNHVIQRCLNLLSNEDNKDLYVHHIKKSLFFLGNLHQISAIYILTDSATCSVLVYVGHALQFIFDAATKFCVEIATHRHGCCVMQRCVAHASGKHWDKLMTAISRNGLLLAQDPFGNYVVQCIMDLKNPCSIAILLSQFKGNYEHLSMQKFGSHVVERCLRHFEESRSQIVLELLSVPHFEQLLQDPFANYVIQCALAVTKGVLHSSLVEAVRPHSTLRTSPYCKRIFSRNLLKK</sequence>
<dbReference type="SMART" id="SM00025">
    <property type="entry name" value="Pumilio"/>
    <property type="match status" value="8"/>
</dbReference>
<organism evidence="7 8">
    <name type="scientific">Salix dunnii</name>
    <dbReference type="NCBI Taxonomy" id="1413687"/>
    <lineage>
        <taxon>Eukaryota</taxon>
        <taxon>Viridiplantae</taxon>
        <taxon>Streptophyta</taxon>
        <taxon>Embryophyta</taxon>
        <taxon>Tracheophyta</taxon>
        <taxon>Spermatophyta</taxon>
        <taxon>Magnoliopsida</taxon>
        <taxon>eudicotyledons</taxon>
        <taxon>Gunneridae</taxon>
        <taxon>Pentapetalae</taxon>
        <taxon>rosids</taxon>
        <taxon>fabids</taxon>
        <taxon>Malpighiales</taxon>
        <taxon>Salicaceae</taxon>
        <taxon>Saliceae</taxon>
        <taxon>Salix</taxon>
    </lineage>
</organism>
<dbReference type="InterPro" id="IPR001313">
    <property type="entry name" value="Pumilio_RNA-bd_rpt"/>
</dbReference>